<organism evidence="1 2">
    <name type="scientific">Vibrio cholerae</name>
    <dbReference type="NCBI Taxonomy" id="666"/>
    <lineage>
        <taxon>Bacteria</taxon>
        <taxon>Pseudomonadati</taxon>
        <taxon>Pseudomonadota</taxon>
        <taxon>Gammaproteobacteria</taxon>
        <taxon>Vibrionales</taxon>
        <taxon>Vibrionaceae</taxon>
        <taxon>Vibrio</taxon>
    </lineage>
</organism>
<dbReference type="AlphaFoldDB" id="A0A5B1C0E7"/>
<gene>
    <name evidence="1" type="ORF">F0M16_19130</name>
</gene>
<evidence type="ECO:0000313" key="2">
    <source>
        <dbReference type="Proteomes" id="UP000323225"/>
    </source>
</evidence>
<sequence>MTKLINSKEAKVLRDRLTHANLASNHEPIDVAVELLAAHIETIAPILKKNPHEMLSAISLNIVNELKAAANTNSTRYFQLIGRTSNLISERQYALANELHNLGASQEEIFTATKLVWCDNDFCFKGFTFDPIRIDPSYLAMMLDNPHSDKYRVASLLKMNPQNSIFTAYPKVKQLSIRMVEGMSAAGSLTVSSCEINISKEKLLEFYKANGFDQAYCYINEIINHELAHIIQNLEPGWSRGMAEALTFPHYIGQLLSQSRTRLLNAYPNLKKAVDTYDQCRLELAQKYECNPNDIFEYINDDEENLIISYADEIDNQPESRFLERLEDSIYEVNGKKTFSKDERLKWYEHTIGESMARFVGRISSQSGSNEPSNKSFHFLSEFAMLSQYPNIPLFRGKEDFEYNHQDLPNEYYSSSLGFIDFYQNGQTIVSLVSDKCNISTIVHEFLGHYVYENVCNAAKMPDCPAWLIDGLKDLDNSIFEGLFSKRAKHEKFSEHAESLMLTNEAKHASPKLKAAARVLEKELASTLSSETLHLREDIQECHSFSKFYSRIIGGDESNAISLSR</sequence>
<dbReference type="EMBL" id="VUAA01000027">
    <property type="protein sequence ID" value="KAA1253150.1"/>
    <property type="molecule type" value="Genomic_DNA"/>
</dbReference>
<reference evidence="1 2" key="1">
    <citation type="submission" date="2019-09" db="EMBL/GenBank/DDBJ databases">
        <authorList>
            <person name="Kritzky A."/>
            <person name="Schelkanova E.Y."/>
            <person name="Alkhova Z.V."/>
            <person name="Smirnova N.I."/>
        </authorList>
    </citation>
    <scope>NUCLEOTIDE SEQUENCE [LARGE SCALE GENOMIC DNA]</scope>
    <source>
        <strain evidence="1 2">M1526</strain>
    </source>
</reference>
<comment type="caution">
    <text evidence="1">The sequence shown here is derived from an EMBL/GenBank/DDBJ whole genome shotgun (WGS) entry which is preliminary data.</text>
</comment>
<protein>
    <submittedName>
        <fullName evidence="1">Uncharacterized protein</fullName>
    </submittedName>
</protein>
<name>A0A5B1C0E7_VIBCL</name>
<accession>A0A5B1C0E7</accession>
<proteinExistence type="predicted"/>
<dbReference type="Proteomes" id="UP000323225">
    <property type="component" value="Unassembled WGS sequence"/>
</dbReference>
<evidence type="ECO:0000313" key="1">
    <source>
        <dbReference type="EMBL" id="KAA1253150.1"/>
    </source>
</evidence>